<evidence type="ECO:0000313" key="2">
    <source>
        <dbReference type="EMBL" id="SCG42271.1"/>
    </source>
</evidence>
<dbReference type="OrthoDB" id="3298812at2"/>
<dbReference type="Gene3D" id="1.10.150.20">
    <property type="entry name" value="5' to 3' exonuclease, C-terminal subdomain"/>
    <property type="match status" value="1"/>
</dbReference>
<dbReference type="RefSeq" id="WP_088974817.1">
    <property type="nucleotide sequence ID" value="NZ_LT607753.1"/>
</dbReference>
<evidence type="ECO:0000313" key="3">
    <source>
        <dbReference type="Proteomes" id="UP000198215"/>
    </source>
</evidence>
<feature type="region of interest" description="Disordered" evidence="1">
    <location>
        <begin position="96"/>
        <end position="236"/>
    </location>
</feature>
<feature type="region of interest" description="Disordered" evidence="1">
    <location>
        <begin position="56"/>
        <end position="82"/>
    </location>
</feature>
<dbReference type="Pfam" id="PF14520">
    <property type="entry name" value="HHH_5"/>
    <property type="match status" value="1"/>
</dbReference>
<feature type="compositionally biased region" description="Low complexity" evidence="1">
    <location>
        <begin position="185"/>
        <end position="236"/>
    </location>
</feature>
<sequence>MPSSFGQWLIVILALALGGAAGWLARGRQSAAAAPSAPIVEGDPVVGLTEVEKAEATTATLDTPRPEATVDHSPAPAAVVDEPAGHDLTVAPAAATLTTATTDEPVSTGADGTPADHRSAAEEPAAPARDAREAADDTPRATPEQDEPVRADAESGTPLTADPTPQPADAPDSVTAEVDGPAEKATPAIPAPRAAADDTAPVADGDDLASTTSTAAASTPEPATAPAAEPAAAPAVAEPVVAAGPAVADEETADDFRRIQGVGPKMAAALQAAGIRTYRQLAELDEAALRETIRAAGLRTAASLATWPQQAKVLAGAGAEADAVLPVPTGAGEQG</sequence>
<accession>A0A1C5H9X2</accession>
<name>A0A1C5H9X2_9ACTN</name>
<keyword evidence="3" id="KW-1185">Reference proteome</keyword>
<reference evidence="3" key="1">
    <citation type="submission" date="2016-06" db="EMBL/GenBank/DDBJ databases">
        <authorList>
            <person name="Varghese N."/>
            <person name="Submissions Spin"/>
        </authorList>
    </citation>
    <scope>NUCLEOTIDE SEQUENCE [LARGE SCALE GENOMIC DNA]</scope>
    <source>
        <strain evidence="3">DSM 45161</strain>
    </source>
</reference>
<proteinExistence type="predicted"/>
<gene>
    <name evidence="2" type="ORF">GA0070614_0960</name>
</gene>
<dbReference type="EMBL" id="LT607753">
    <property type="protein sequence ID" value="SCG42271.1"/>
    <property type="molecule type" value="Genomic_DNA"/>
</dbReference>
<evidence type="ECO:0000256" key="1">
    <source>
        <dbReference type="SAM" id="MobiDB-lite"/>
    </source>
</evidence>
<protein>
    <submittedName>
        <fullName evidence="2">Helix-hairpin-helix domain-containing protein</fullName>
    </submittedName>
</protein>
<organism evidence="2 3">
    <name type="scientific">Micromonospora coxensis</name>
    <dbReference type="NCBI Taxonomy" id="356852"/>
    <lineage>
        <taxon>Bacteria</taxon>
        <taxon>Bacillati</taxon>
        <taxon>Actinomycetota</taxon>
        <taxon>Actinomycetes</taxon>
        <taxon>Micromonosporales</taxon>
        <taxon>Micromonosporaceae</taxon>
        <taxon>Micromonospora</taxon>
    </lineage>
</organism>
<feature type="compositionally biased region" description="Basic and acidic residues" evidence="1">
    <location>
        <begin position="129"/>
        <end position="139"/>
    </location>
</feature>
<dbReference type="AlphaFoldDB" id="A0A1C5H9X2"/>
<dbReference type="Proteomes" id="UP000198215">
    <property type="component" value="Chromosome I"/>
</dbReference>
<feature type="compositionally biased region" description="Low complexity" evidence="1">
    <location>
        <begin position="157"/>
        <end position="172"/>
    </location>
</feature>